<dbReference type="InterPro" id="IPR036397">
    <property type="entry name" value="RNaseH_sf"/>
</dbReference>
<sequence length="210" mass="23769">DFIAADVVGPYKKSVDGCQFVVTVQDIASGLVLAIPLKTKREAPREIVWWMGQFVTQGKWPVKCLRMDNALEFVSRIGDFRLGDALDGQDAAVKLMESRDPYRLDSPSYEEAVRSGDADDWKAAMKEEISSLDQHQVHVKEDPPKDKKKLLCSRWLLGTKRTMQGALCWRKARIIRRRFCVQGGCWVPSAQFRVLFAGGRHGLLWVETSS</sequence>
<dbReference type="InterPro" id="IPR012337">
    <property type="entry name" value="RNaseH-like_sf"/>
</dbReference>
<evidence type="ECO:0000313" key="1">
    <source>
        <dbReference type="EMBL" id="KNZ46507.1"/>
    </source>
</evidence>
<keyword evidence="2" id="KW-1185">Reference proteome</keyword>
<gene>
    <name evidence="1" type="ORF">VP01_7200g1</name>
</gene>
<organism evidence="1 2">
    <name type="scientific">Puccinia sorghi</name>
    <dbReference type="NCBI Taxonomy" id="27349"/>
    <lineage>
        <taxon>Eukaryota</taxon>
        <taxon>Fungi</taxon>
        <taxon>Dikarya</taxon>
        <taxon>Basidiomycota</taxon>
        <taxon>Pucciniomycotina</taxon>
        <taxon>Pucciniomycetes</taxon>
        <taxon>Pucciniales</taxon>
        <taxon>Pucciniaceae</taxon>
        <taxon>Puccinia</taxon>
    </lineage>
</organism>
<dbReference type="GO" id="GO:0003676">
    <property type="term" value="F:nucleic acid binding"/>
    <property type="evidence" value="ECO:0007669"/>
    <property type="project" value="InterPro"/>
</dbReference>
<name>A0A0L6UE45_9BASI</name>
<dbReference type="Gene3D" id="3.30.420.10">
    <property type="entry name" value="Ribonuclease H-like superfamily/Ribonuclease H"/>
    <property type="match status" value="1"/>
</dbReference>
<proteinExistence type="predicted"/>
<evidence type="ECO:0008006" key="3">
    <source>
        <dbReference type="Google" id="ProtNLM"/>
    </source>
</evidence>
<reference evidence="1 2" key="1">
    <citation type="submission" date="2015-08" db="EMBL/GenBank/DDBJ databases">
        <title>Next Generation Sequencing and Analysis of the Genome of Puccinia sorghi L Schw, the Causal Agent of Maize Common Rust.</title>
        <authorList>
            <person name="Rochi L."/>
            <person name="Burguener G."/>
            <person name="Darino M."/>
            <person name="Turjanski A."/>
            <person name="Kreff E."/>
            <person name="Dieguez M.J."/>
            <person name="Sacco F."/>
        </authorList>
    </citation>
    <scope>NUCLEOTIDE SEQUENCE [LARGE SCALE GENOMIC DNA]</scope>
    <source>
        <strain evidence="1 2">RO10H11247</strain>
    </source>
</reference>
<dbReference type="OrthoDB" id="95604at2759"/>
<dbReference type="VEuPathDB" id="FungiDB:VP01_7200g1"/>
<dbReference type="Proteomes" id="UP000037035">
    <property type="component" value="Unassembled WGS sequence"/>
</dbReference>
<feature type="non-terminal residue" evidence="1">
    <location>
        <position position="1"/>
    </location>
</feature>
<evidence type="ECO:0000313" key="2">
    <source>
        <dbReference type="Proteomes" id="UP000037035"/>
    </source>
</evidence>
<dbReference type="EMBL" id="LAVV01012607">
    <property type="protein sequence ID" value="KNZ46507.1"/>
    <property type="molecule type" value="Genomic_DNA"/>
</dbReference>
<dbReference type="SUPFAM" id="SSF53098">
    <property type="entry name" value="Ribonuclease H-like"/>
    <property type="match status" value="1"/>
</dbReference>
<dbReference type="AlphaFoldDB" id="A0A0L6UE45"/>
<comment type="caution">
    <text evidence="1">The sequence shown here is derived from an EMBL/GenBank/DDBJ whole genome shotgun (WGS) entry which is preliminary data.</text>
</comment>
<accession>A0A0L6UE45</accession>
<protein>
    <recommendedName>
        <fullName evidence="3">Integrase catalytic domain-containing protein</fullName>
    </recommendedName>
</protein>